<name>A0AC35TLX2_9BILA</name>
<sequence>MDILNLRSKSHMFYLDIEELDKVDPLIGQILIPSMFVFQIVVIVLIIFEHTLIYKKAMIHTNLKMIIIIYCIFTLQFNIGQLINMGRVLFFKYDKVFCFIVDNISESGSLAMVFIGLPMFVERYDAYRNSQNYESSSTNIKYIPYCILCSLISTFIILNQTLRSVKITFLELINETFTTSIWLLSSIITAIGFTILYKKNQKALEKQKVIKNNLLKRFQLEEICESIRALSLTIPILSLASIILYAIHIICEMRLLTRSIFAEAQLFMISLITVICPLCVIILLPSTNKALREILRIKKKVPKLEVINFLKEPKIVRLHFETELHFNHTIKLWN</sequence>
<proteinExistence type="predicted"/>
<protein>
    <submittedName>
        <fullName evidence="2">G_PROTEIN_RECEP_F1_2 domain-containing protein</fullName>
    </submittedName>
</protein>
<dbReference type="Proteomes" id="UP000095286">
    <property type="component" value="Unplaced"/>
</dbReference>
<dbReference type="WBParaSite" id="RSKR_0000193750.1">
    <property type="protein sequence ID" value="RSKR_0000193750.1"/>
    <property type="gene ID" value="RSKR_0000193750"/>
</dbReference>
<evidence type="ECO:0000313" key="1">
    <source>
        <dbReference type="Proteomes" id="UP000095286"/>
    </source>
</evidence>
<evidence type="ECO:0000313" key="2">
    <source>
        <dbReference type="WBParaSite" id="RSKR_0000193750.1"/>
    </source>
</evidence>
<reference evidence="2" key="1">
    <citation type="submission" date="2016-11" db="UniProtKB">
        <authorList>
            <consortium name="WormBaseParasite"/>
        </authorList>
    </citation>
    <scope>IDENTIFICATION</scope>
    <source>
        <strain evidence="2">KR3021</strain>
    </source>
</reference>
<organism evidence="1 2">
    <name type="scientific">Rhabditophanes sp. KR3021</name>
    <dbReference type="NCBI Taxonomy" id="114890"/>
    <lineage>
        <taxon>Eukaryota</taxon>
        <taxon>Metazoa</taxon>
        <taxon>Ecdysozoa</taxon>
        <taxon>Nematoda</taxon>
        <taxon>Chromadorea</taxon>
        <taxon>Rhabditida</taxon>
        <taxon>Tylenchina</taxon>
        <taxon>Panagrolaimomorpha</taxon>
        <taxon>Strongyloidoidea</taxon>
        <taxon>Alloionematidae</taxon>
        <taxon>Rhabditophanes</taxon>
    </lineage>
</organism>
<accession>A0AC35TLX2</accession>